<reference evidence="1 2" key="1">
    <citation type="journal article" date="2019" name="New Phytol.">
        <title>Comparative genomics reveals unique wood-decay strategies and fruiting body development in the Schizophyllaceae.</title>
        <authorList>
            <person name="Almasi E."/>
            <person name="Sahu N."/>
            <person name="Krizsan K."/>
            <person name="Balint B."/>
            <person name="Kovacs G.M."/>
            <person name="Kiss B."/>
            <person name="Cseklye J."/>
            <person name="Drula E."/>
            <person name="Henrissat B."/>
            <person name="Nagy I."/>
            <person name="Chovatia M."/>
            <person name="Adam C."/>
            <person name="LaButti K."/>
            <person name="Lipzen A."/>
            <person name="Riley R."/>
            <person name="Grigoriev I.V."/>
            <person name="Nagy L.G."/>
        </authorList>
    </citation>
    <scope>NUCLEOTIDE SEQUENCE [LARGE SCALE GENOMIC DNA]</scope>
    <source>
        <strain evidence="1 2">NL-1724</strain>
    </source>
</reference>
<proteinExistence type="predicted"/>
<organism evidence="1 2">
    <name type="scientific">Schizophyllum amplum</name>
    <dbReference type="NCBI Taxonomy" id="97359"/>
    <lineage>
        <taxon>Eukaryota</taxon>
        <taxon>Fungi</taxon>
        <taxon>Dikarya</taxon>
        <taxon>Basidiomycota</taxon>
        <taxon>Agaricomycotina</taxon>
        <taxon>Agaricomycetes</taxon>
        <taxon>Agaricomycetidae</taxon>
        <taxon>Agaricales</taxon>
        <taxon>Schizophyllaceae</taxon>
        <taxon>Schizophyllum</taxon>
    </lineage>
</organism>
<gene>
    <name evidence="1" type="ORF">BD626DRAFT_499155</name>
</gene>
<dbReference type="AlphaFoldDB" id="A0A550CCB6"/>
<accession>A0A550CCB6</accession>
<feature type="non-terminal residue" evidence="1">
    <location>
        <position position="73"/>
    </location>
</feature>
<evidence type="ECO:0000313" key="2">
    <source>
        <dbReference type="Proteomes" id="UP000320762"/>
    </source>
</evidence>
<dbReference type="EMBL" id="VDMD01000013">
    <property type="protein sequence ID" value="TRM62414.1"/>
    <property type="molecule type" value="Genomic_DNA"/>
</dbReference>
<keyword evidence="2" id="KW-1185">Reference proteome</keyword>
<dbReference type="Proteomes" id="UP000320762">
    <property type="component" value="Unassembled WGS sequence"/>
</dbReference>
<sequence length="73" mass="7495">MQLMLTSNSKSGYLVAGNTSILSASTAPHKGALGGISSHGGAPGDRAAVSRIPSLRSRVASYGSKDRLRLIKL</sequence>
<name>A0A550CCB6_9AGAR</name>
<protein>
    <submittedName>
        <fullName evidence="1">Uncharacterized protein</fullName>
    </submittedName>
</protein>
<evidence type="ECO:0000313" key="1">
    <source>
        <dbReference type="EMBL" id="TRM62414.1"/>
    </source>
</evidence>
<comment type="caution">
    <text evidence="1">The sequence shown here is derived from an EMBL/GenBank/DDBJ whole genome shotgun (WGS) entry which is preliminary data.</text>
</comment>